<dbReference type="Pfam" id="PF08484">
    <property type="entry name" value="Methyltransf_14"/>
    <property type="match status" value="1"/>
</dbReference>
<dbReference type="EMBL" id="CP007501">
    <property type="protein sequence ID" value="AKD25229.1"/>
    <property type="molecule type" value="Genomic_DNA"/>
</dbReference>
<dbReference type="Gene3D" id="3.40.50.150">
    <property type="entry name" value="Vaccinia Virus protein VP39"/>
    <property type="match status" value="1"/>
</dbReference>
<accession>A0A0E3V0F3</accession>
<dbReference type="PANTHER" id="PTHR43861:SF6">
    <property type="entry name" value="METHYLTRANSFERASE TYPE 11"/>
    <property type="match status" value="1"/>
</dbReference>
<organism evidence="2 3">
    <name type="scientific">Polynucleobacter duraquae</name>
    <dbReference type="NCBI Taxonomy" id="1835254"/>
    <lineage>
        <taxon>Bacteria</taxon>
        <taxon>Pseudomonadati</taxon>
        <taxon>Pseudomonadota</taxon>
        <taxon>Betaproteobacteria</taxon>
        <taxon>Burkholderiales</taxon>
        <taxon>Burkholderiaceae</taxon>
        <taxon>Polynucleobacter</taxon>
    </lineage>
</organism>
<protein>
    <submittedName>
        <fullName evidence="2">Methylase involved in ubiquinone/menaquinone biosynthesis</fullName>
    </submittedName>
</protein>
<keyword evidence="2" id="KW-0489">Methyltransferase</keyword>
<keyword evidence="3" id="KW-1185">Reference proteome</keyword>
<feature type="domain" description="C-methyltransferase" evidence="1">
    <location>
        <begin position="262"/>
        <end position="357"/>
    </location>
</feature>
<dbReference type="STRING" id="1835254.CL55_00008960"/>
<dbReference type="SUPFAM" id="SSF53335">
    <property type="entry name" value="S-adenosyl-L-methionine-dependent methyltransferases"/>
    <property type="match status" value="1"/>
</dbReference>
<dbReference type="AlphaFoldDB" id="A0A0E3V0F3"/>
<dbReference type="Proteomes" id="UP000061135">
    <property type="component" value="Chromosome"/>
</dbReference>
<gene>
    <name evidence="2" type="ORF">CL55_00008960</name>
</gene>
<reference evidence="2 3" key="1">
    <citation type="submission" date="2014-03" db="EMBL/GenBank/DDBJ databases">
        <title>Genome of Polynucleobacter strain MWH-MoK4.</title>
        <authorList>
            <person name="Hahn M.W."/>
        </authorList>
    </citation>
    <scope>NUCLEOTIDE SEQUENCE [LARGE SCALE GENOMIC DNA]</scope>
    <source>
        <strain evidence="2 3">MWH-MoK4</strain>
    </source>
</reference>
<dbReference type="Gene3D" id="3.40.50.720">
    <property type="entry name" value="NAD(P)-binding Rossmann-like Domain"/>
    <property type="match status" value="1"/>
</dbReference>
<dbReference type="GO" id="GO:0032259">
    <property type="term" value="P:methylation"/>
    <property type="evidence" value="ECO:0007669"/>
    <property type="project" value="UniProtKB-KW"/>
</dbReference>
<dbReference type="PATRIC" id="fig|576611.7.peg.912"/>
<evidence type="ECO:0000313" key="2">
    <source>
        <dbReference type="EMBL" id="AKD25229.1"/>
    </source>
</evidence>
<keyword evidence="2" id="KW-0808">Transferase</keyword>
<dbReference type="RefSeq" id="WP_170216996.1">
    <property type="nucleotide sequence ID" value="NZ_CP007501.1"/>
</dbReference>
<dbReference type="GO" id="GO:0008168">
    <property type="term" value="F:methyltransferase activity"/>
    <property type="evidence" value="ECO:0007669"/>
    <property type="project" value="UniProtKB-KW"/>
</dbReference>
<dbReference type="InterPro" id="IPR029063">
    <property type="entry name" value="SAM-dependent_MTases_sf"/>
</dbReference>
<dbReference type="InterPro" id="IPR013691">
    <property type="entry name" value="MeTrfase_14"/>
</dbReference>
<sequence length="381" mass="42939">MIKKSNSCRVCDGSLSASPLLRYENSPRSAQGFLDASEECDDLVNLEIFQCTYCGLVQHNLAPVPYYKEVIRAIAFSKEMGEFRVDQLHHWIKQNLLENKKILEVGCGRGEYIDLLISAGATKVAGIEYAQTSVIAAREKYPQIYKGYLDLDFELPSDFKFDAFTIFSFLEHWPNPNKGLRIIHSALSEGAVGLVEVPNFELILNKGLYSEFTTDHIFYFDRKSITFILEKNGFEVISVESVWNDYILSAKVRKRPLLDVTNFLNIQEKIKSQLTTFLGHHGNRDVAIWGAGHQSLAVIAMSGVANQIKYIVDSAPFKQGKFTPATHLLIVGPEHLIAHPPKAIIVMAAGYSNEVIRIILEKYSFIAHIAVLREDNLEIVR</sequence>
<name>A0A0E3V0F3_9BURK</name>
<dbReference type="Pfam" id="PF13489">
    <property type="entry name" value="Methyltransf_23"/>
    <property type="match status" value="1"/>
</dbReference>
<dbReference type="HOGENOM" id="CLU_050039_1_0_4"/>
<keyword evidence="2" id="KW-0830">Ubiquinone</keyword>
<dbReference type="CDD" id="cd02440">
    <property type="entry name" value="AdoMet_MTases"/>
    <property type="match status" value="1"/>
</dbReference>
<dbReference type="KEGG" id="pdq:CL55_00008960"/>
<proteinExistence type="predicted"/>
<evidence type="ECO:0000313" key="3">
    <source>
        <dbReference type="Proteomes" id="UP000061135"/>
    </source>
</evidence>
<dbReference type="PANTHER" id="PTHR43861">
    <property type="entry name" value="TRANS-ACONITATE 2-METHYLTRANSFERASE-RELATED"/>
    <property type="match status" value="1"/>
</dbReference>
<evidence type="ECO:0000259" key="1">
    <source>
        <dbReference type="Pfam" id="PF08484"/>
    </source>
</evidence>